<organism evidence="2 3">
    <name type="scientific">Janthinobacterium agaricidamnosum NBRC 102515 = DSM 9628</name>
    <dbReference type="NCBI Taxonomy" id="1349767"/>
    <lineage>
        <taxon>Bacteria</taxon>
        <taxon>Pseudomonadati</taxon>
        <taxon>Pseudomonadota</taxon>
        <taxon>Betaproteobacteria</taxon>
        <taxon>Burkholderiales</taxon>
        <taxon>Oxalobacteraceae</taxon>
        <taxon>Janthinobacterium</taxon>
    </lineage>
</organism>
<keyword evidence="1" id="KW-1133">Transmembrane helix</keyword>
<keyword evidence="1" id="KW-0472">Membrane</keyword>
<dbReference type="OrthoDB" id="8777616at2"/>
<dbReference type="HOGENOM" id="CLU_136851_2_1_4"/>
<dbReference type="EMBL" id="HG322949">
    <property type="protein sequence ID" value="CDG84358.1"/>
    <property type="molecule type" value="Genomic_DNA"/>
</dbReference>
<gene>
    <name evidence="2" type="ORF">GJA_3743</name>
</gene>
<accession>W0VAH3</accession>
<sequence length="126" mass="13579">MDKSTHQGPGLIGSLAGLARNAIGLVLSRLELATIELSEVRNHVLQLIVIFALAMVAGLFAIAYGSVMVVFLAWDALGWKILLIMTALFVVLAIGLALYARSLLRQGKLTMPATMAELKADRDMLM</sequence>
<dbReference type="InterPro" id="IPR009937">
    <property type="entry name" value="Phage_holin_3_6"/>
</dbReference>
<proteinExistence type="predicted"/>
<dbReference type="Pfam" id="PF07332">
    <property type="entry name" value="Phage_holin_3_6"/>
    <property type="match status" value="1"/>
</dbReference>
<feature type="transmembrane region" description="Helical" evidence="1">
    <location>
        <begin position="44"/>
        <end position="73"/>
    </location>
</feature>
<keyword evidence="3" id="KW-1185">Reference proteome</keyword>
<protein>
    <submittedName>
        <fullName evidence="2">Transmembrane protein</fullName>
    </submittedName>
</protein>
<keyword evidence="1 2" id="KW-0812">Transmembrane</keyword>
<dbReference type="AlphaFoldDB" id="W0VAH3"/>
<evidence type="ECO:0000313" key="2">
    <source>
        <dbReference type="EMBL" id="CDG84358.1"/>
    </source>
</evidence>
<evidence type="ECO:0000313" key="3">
    <source>
        <dbReference type="Proteomes" id="UP000027604"/>
    </source>
</evidence>
<dbReference type="KEGG" id="jag:GJA_3743"/>
<dbReference type="Proteomes" id="UP000027604">
    <property type="component" value="Chromosome I"/>
</dbReference>
<reference evidence="2 3" key="1">
    <citation type="journal article" date="2015" name="Genome Announc.">
        <title>Genome Sequence of Mushroom Soft-Rot Pathogen Janthinobacterium agaricidamnosum.</title>
        <authorList>
            <person name="Graupner K."/>
            <person name="Lackner G."/>
            <person name="Hertweck C."/>
        </authorList>
    </citation>
    <scope>NUCLEOTIDE SEQUENCE [LARGE SCALE GENOMIC DNA]</scope>
    <source>
        <strain evidence="3">NBRC 102515 / DSM 9628</strain>
    </source>
</reference>
<evidence type="ECO:0000256" key="1">
    <source>
        <dbReference type="SAM" id="Phobius"/>
    </source>
</evidence>
<feature type="transmembrane region" description="Helical" evidence="1">
    <location>
        <begin position="79"/>
        <end position="100"/>
    </location>
</feature>
<dbReference type="STRING" id="1349767.GJA_3743"/>
<dbReference type="eggNOG" id="COG5393">
    <property type="taxonomic scope" value="Bacteria"/>
</dbReference>
<dbReference type="RefSeq" id="WP_038494604.1">
    <property type="nucleotide sequence ID" value="NZ_BCTH01000095.1"/>
</dbReference>
<dbReference type="PATRIC" id="fig|1349767.4.peg.338"/>
<name>W0VAH3_9BURK</name>